<evidence type="ECO:0000256" key="11">
    <source>
        <dbReference type="ARBA" id="ARBA00048988"/>
    </source>
</evidence>
<feature type="binding site" evidence="12">
    <location>
        <position position="503"/>
    </location>
    <ligand>
        <name>Zn(2+)</name>
        <dbReference type="ChEBI" id="CHEBI:29105"/>
        <label>1</label>
    </ligand>
</feature>
<dbReference type="InterPro" id="IPR014001">
    <property type="entry name" value="Helicase_ATP-bd"/>
</dbReference>
<dbReference type="EC" id="5.6.2.4" evidence="12"/>
<dbReference type="Pfam" id="PF18074">
    <property type="entry name" value="PriA_C"/>
    <property type="match status" value="1"/>
</dbReference>
<dbReference type="GeneID" id="98673375"/>
<organism evidence="15 16">
    <name type="scientific">Alistipes dispar</name>
    <dbReference type="NCBI Taxonomy" id="2585119"/>
    <lineage>
        <taxon>Bacteria</taxon>
        <taxon>Pseudomonadati</taxon>
        <taxon>Bacteroidota</taxon>
        <taxon>Bacteroidia</taxon>
        <taxon>Bacteroidales</taxon>
        <taxon>Rikenellaceae</taxon>
        <taxon>Alistipes</taxon>
    </lineage>
</organism>
<accession>A0A4Y1X0U1</accession>
<dbReference type="GO" id="GO:0006269">
    <property type="term" value="P:DNA replication, synthesis of primer"/>
    <property type="evidence" value="ECO:0007669"/>
    <property type="project" value="UniProtKB-KW"/>
</dbReference>
<dbReference type="Pfam" id="PF17764">
    <property type="entry name" value="PriA_3primeBD"/>
    <property type="match status" value="1"/>
</dbReference>
<keyword evidence="16" id="KW-1185">Reference proteome</keyword>
<keyword evidence="1 12" id="KW-0639">Primosome</keyword>
<keyword evidence="4 12" id="KW-0547">Nucleotide-binding</keyword>
<dbReference type="SMART" id="SM00487">
    <property type="entry name" value="DEXDc"/>
    <property type="match status" value="1"/>
</dbReference>
<dbReference type="PANTHER" id="PTHR30580:SF0">
    <property type="entry name" value="PRIMOSOMAL PROTEIN N"/>
    <property type="match status" value="1"/>
</dbReference>
<keyword evidence="5 12" id="KW-0378">Hydrolase</keyword>
<dbReference type="OrthoDB" id="9759544at2"/>
<feature type="binding site" evidence="12">
    <location>
        <position position="460"/>
    </location>
    <ligand>
        <name>Zn(2+)</name>
        <dbReference type="ChEBI" id="CHEBI:29105"/>
        <label>1</label>
    </ligand>
</feature>
<comment type="cofactor">
    <cofactor evidence="12">
        <name>Zn(2+)</name>
        <dbReference type="ChEBI" id="CHEBI:29105"/>
    </cofactor>
    <text evidence="12">Binds 2 zinc ions per subunit.</text>
</comment>
<keyword evidence="10 12" id="KW-0413">Isomerase</keyword>
<feature type="binding site" evidence="12">
    <location>
        <position position="500"/>
    </location>
    <ligand>
        <name>Zn(2+)</name>
        <dbReference type="ChEBI" id="CHEBI:29105"/>
        <label>1</label>
    </ligand>
</feature>
<evidence type="ECO:0000256" key="5">
    <source>
        <dbReference type="ARBA" id="ARBA00022801"/>
    </source>
</evidence>
<dbReference type="SUPFAM" id="SSF52540">
    <property type="entry name" value="P-loop containing nucleoside triphosphate hydrolases"/>
    <property type="match status" value="1"/>
</dbReference>
<dbReference type="SMART" id="SM00490">
    <property type="entry name" value="HELICc"/>
    <property type="match status" value="1"/>
</dbReference>
<evidence type="ECO:0000256" key="12">
    <source>
        <dbReference type="HAMAP-Rule" id="MF_00983"/>
    </source>
</evidence>
<evidence type="ECO:0000259" key="13">
    <source>
        <dbReference type="PROSITE" id="PS51192"/>
    </source>
</evidence>
<protein>
    <recommendedName>
        <fullName evidence="12">Replication restart protein PriA</fullName>
    </recommendedName>
    <alternativeName>
        <fullName evidence="12">ATP-dependent DNA helicase PriA</fullName>
        <ecNumber evidence="12">5.6.2.4</ecNumber>
    </alternativeName>
    <alternativeName>
        <fullName evidence="12">DNA 3'-5' helicase PriA</fullName>
    </alternativeName>
</protein>
<dbReference type="GO" id="GO:0016887">
    <property type="term" value="F:ATP hydrolysis activity"/>
    <property type="evidence" value="ECO:0007669"/>
    <property type="project" value="RHEA"/>
</dbReference>
<evidence type="ECO:0000256" key="4">
    <source>
        <dbReference type="ARBA" id="ARBA00022741"/>
    </source>
</evidence>
<dbReference type="GO" id="GO:0006270">
    <property type="term" value="P:DNA replication initiation"/>
    <property type="evidence" value="ECO:0007669"/>
    <property type="project" value="TreeGrafter"/>
</dbReference>
<comment type="catalytic activity">
    <reaction evidence="11 12">
        <text>ATP + H2O = ADP + phosphate + H(+)</text>
        <dbReference type="Rhea" id="RHEA:13065"/>
        <dbReference type="ChEBI" id="CHEBI:15377"/>
        <dbReference type="ChEBI" id="CHEBI:15378"/>
        <dbReference type="ChEBI" id="CHEBI:30616"/>
        <dbReference type="ChEBI" id="CHEBI:43474"/>
        <dbReference type="ChEBI" id="CHEBI:456216"/>
        <dbReference type="EC" id="5.6.2.4"/>
    </reaction>
</comment>
<dbReference type="Pfam" id="PF18319">
    <property type="entry name" value="Zn_ribbon_PriA"/>
    <property type="match status" value="1"/>
</dbReference>
<comment type="subunit">
    <text evidence="12">Component of the replication restart primosome.</text>
</comment>
<evidence type="ECO:0000256" key="2">
    <source>
        <dbReference type="ARBA" id="ARBA00022705"/>
    </source>
</evidence>
<dbReference type="FunFam" id="3.40.50.300:FF:000489">
    <property type="entry name" value="Primosome assembly protein PriA"/>
    <property type="match status" value="1"/>
</dbReference>
<dbReference type="InterPro" id="IPR001650">
    <property type="entry name" value="Helicase_C-like"/>
</dbReference>
<gene>
    <name evidence="12 15" type="primary">priA</name>
    <name evidence="15" type="ORF">A5CPEGH6_13980</name>
</gene>
<keyword evidence="7 12" id="KW-0862">Zinc</keyword>
<keyword evidence="9 12" id="KW-0238">DNA-binding</keyword>
<feature type="domain" description="Helicase ATP-binding" evidence="13">
    <location>
        <begin position="229"/>
        <end position="397"/>
    </location>
</feature>
<dbReference type="InterPro" id="IPR040498">
    <property type="entry name" value="PriA_CRR"/>
</dbReference>
<comment type="function">
    <text evidence="12">Initiates the restart of stalled replication forks, which reloads the replicative helicase on sites other than the origin of replication. Recognizes and binds to abandoned replication forks and remodels them to uncover a helicase loading site. Promotes assembly of the primosome at these replication forks.</text>
</comment>
<dbReference type="InterPro" id="IPR027417">
    <property type="entry name" value="P-loop_NTPase"/>
</dbReference>
<dbReference type="GO" id="GO:0003677">
    <property type="term" value="F:DNA binding"/>
    <property type="evidence" value="ECO:0007669"/>
    <property type="project" value="UniProtKB-UniRule"/>
</dbReference>
<dbReference type="GO" id="GO:0006302">
    <property type="term" value="P:double-strand break repair"/>
    <property type="evidence" value="ECO:0007669"/>
    <property type="project" value="InterPro"/>
</dbReference>
<name>A0A4Y1X0U1_9BACT</name>
<dbReference type="InterPro" id="IPR005259">
    <property type="entry name" value="PriA"/>
</dbReference>
<sequence length="753" mass="83792">MPRYADIVLPLAQPAYTFALPEGVTVAGGEAVAVQFGRRRIYTGIVWRVHDRRPDFRTVKSVSRVLYGGMRLLSPEQMALWEWIASYYMCSLGEVMRVALPALMKPSGDTEEEFSDDEFRPRTECYVSLAAELRDEGRFHEICEKIERRAPKQYEALLELAAAGDETRIATGEVARRLLRADHAVLDALRRKKYVVCTRRERSVERGGAVFRLPELTAHQQTALESLRGQFAAGKTTALLQGVTGSGKTEIYIHLIAEVLARGGDVLLLVPEIALTAQLIERMERIFGSRVTPYHSKLTPRRRTETFLRLGRSEGGEFVVGARSAIFLPLKRLQLVVVDEEHDASYKQSDPAPRYNARDCAVVTARLFGGRTLLGSATPSLETWLNARSGKYGRAVLGERYGGARPPEVLISDTLRAARRGERHAHFNKLLLDRIGETLARGGQAMLFQNRRGFSPYVECTECGWTARCPHCNVTLTYHKGGEKLVCHYCGHTEGVPAKCPSCRVTDVVPVGFGTEKIEEEVARIFPGARVARLDRDSVTSERAFNAIVADFAARRTDILVGTQMITKGFDFEGVSLVGILNADNLLNNPDFRAAERAFQLMTQVAGRAGRRSEPGEVVIQTSEPGHPVIRQVASGDYEAMALAQLAEREAFFYPPYARLTALTLRHRDPMLLRRGVLELAARLRARFGRRVLGPMAPPVDRIRGEYLVGLLLKVESSASSARAREILAEELKSFSRQAEYKSVTVVVNVDPQ</sequence>
<dbReference type="RefSeq" id="WP_141428564.1">
    <property type="nucleotide sequence ID" value="NZ_AP019736.1"/>
</dbReference>
<dbReference type="GO" id="GO:0006310">
    <property type="term" value="P:DNA recombination"/>
    <property type="evidence" value="ECO:0007669"/>
    <property type="project" value="InterPro"/>
</dbReference>
<comment type="similarity">
    <text evidence="12">Belongs to the helicase family. PriA subfamily.</text>
</comment>
<feature type="binding site" evidence="12">
    <location>
        <position position="469"/>
    </location>
    <ligand>
        <name>Zn(2+)</name>
        <dbReference type="ChEBI" id="CHEBI:29105"/>
        <label>2</label>
    </ligand>
</feature>
<dbReference type="InterPro" id="IPR041222">
    <property type="entry name" value="PriA_3primeBD"/>
</dbReference>
<dbReference type="GO" id="GO:0043138">
    <property type="term" value="F:3'-5' DNA helicase activity"/>
    <property type="evidence" value="ECO:0007669"/>
    <property type="project" value="UniProtKB-EC"/>
</dbReference>
<dbReference type="InterPro" id="IPR041236">
    <property type="entry name" value="PriA_C"/>
</dbReference>
<keyword evidence="3 12" id="KW-0479">Metal-binding</keyword>
<evidence type="ECO:0000256" key="8">
    <source>
        <dbReference type="ARBA" id="ARBA00022840"/>
    </source>
</evidence>
<evidence type="ECO:0000256" key="3">
    <source>
        <dbReference type="ARBA" id="ARBA00022723"/>
    </source>
</evidence>
<evidence type="ECO:0000259" key="14">
    <source>
        <dbReference type="PROSITE" id="PS51194"/>
    </source>
</evidence>
<feature type="binding site" evidence="12">
    <location>
        <position position="463"/>
    </location>
    <ligand>
        <name>Zn(2+)</name>
        <dbReference type="ChEBI" id="CHEBI:29105"/>
        <label>1</label>
    </ligand>
</feature>
<dbReference type="PANTHER" id="PTHR30580">
    <property type="entry name" value="PRIMOSOMAL PROTEIN N"/>
    <property type="match status" value="1"/>
</dbReference>
<evidence type="ECO:0000256" key="1">
    <source>
        <dbReference type="ARBA" id="ARBA00022515"/>
    </source>
</evidence>
<reference evidence="16" key="1">
    <citation type="submission" date="2019-06" db="EMBL/GenBank/DDBJ databases">
        <title>Alistipes onderdonkii subsp. vulgaris subsp. nov., Alistipes dispar sp. nov. and Alistipes communis sp. nov., isolated from human faeces, and creation of Alistipes onderdonkii subsp. onderdonkii subsp. nov.</title>
        <authorList>
            <person name="Sakamoto M."/>
            <person name="Ikeyama N."/>
            <person name="Ogata Y."/>
            <person name="Suda W."/>
            <person name="Iino T."/>
            <person name="Hattori M."/>
            <person name="Ohkuma M."/>
        </authorList>
    </citation>
    <scope>NUCLEOTIDE SEQUENCE [LARGE SCALE GENOMIC DNA]</scope>
    <source>
        <strain evidence="16">5CPEGH6</strain>
    </source>
</reference>
<dbReference type="HAMAP" id="MF_00983">
    <property type="entry name" value="PriA"/>
    <property type="match status" value="1"/>
</dbReference>
<proteinExistence type="inferred from homology"/>
<dbReference type="Pfam" id="PF04851">
    <property type="entry name" value="ResIII"/>
    <property type="match status" value="1"/>
</dbReference>
<feature type="binding site" evidence="12">
    <location>
        <position position="472"/>
    </location>
    <ligand>
        <name>Zn(2+)</name>
        <dbReference type="ChEBI" id="CHEBI:29105"/>
        <label>2</label>
    </ligand>
</feature>
<feature type="binding site" evidence="12">
    <location>
        <position position="487"/>
    </location>
    <ligand>
        <name>Zn(2+)</name>
        <dbReference type="ChEBI" id="CHEBI:29105"/>
        <label>2</label>
    </ligand>
</feature>
<dbReference type="CDD" id="cd18804">
    <property type="entry name" value="SF2_C_priA"/>
    <property type="match status" value="1"/>
</dbReference>
<keyword evidence="8 12" id="KW-0067">ATP-binding</keyword>
<evidence type="ECO:0000256" key="7">
    <source>
        <dbReference type="ARBA" id="ARBA00022833"/>
    </source>
</evidence>
<evidence type="ECO:0000256" key="9">
    <source>
        <dbReference type="ARBA" id="ARBA00023125"/>
    </source>
</evidence>
<keyword evidence="6 12" id="KW-0347">Helicase</keyword>
<dbReference type="KEGG" id="ada:A5CPEGH6_13980"/>
<dbReference type="InterPro" id="IPR042115">
    <property type="entry name" value="PriA_3primeBD_sf"/>
</dbReference>
<feature type="domain" description="Helicase C-terminal" evidence="14">
    <location>
        <begin position="473"/>
        <end position="649"/>
    </location>
</feature>
<dbReference type="Proteomes" id="UP000319374">
    <property type="component" value="Chromosome"/>
</dbReference>
<dbReference type="GO" id="GO:0005524">
    <property type="term" value="F:ATP binding"/>
    <property type="evidence" value="ECO:0007669"/>
    <property type="project" value="UniProtKB-UniRule"/>
</dbReference>
<evidence type="ECO:0000313" key="15">
    <source>
        <dbReference type="EMBL" id="BBL06760.1"/>
    </source>
</evidence>
<dbReference type="PROSITE" id="PS51194">
    <property type="entry name" value="HELICASE_CTER"/>
    <property type="match status" value="1"/>
</dbReference>
<evidence type="ECO:0000256" key="10">
    <source>
        <dbReference type="ARBA" id="ARBA00023235"/>
    </source>
</evidence>
<evidence type="ECO:0000256" key="6">
    <source>
        <dbReference type="ARBA" id="ARBA00022806"/>
    </source>
</evidence>
<dbReference type="PROSITE" id="PS51192">
    <property type="entry name" value="HELICASE_ATP_BIND_1"/>
    <property type="match status" value="1"/>
</dbReference>
<dbReference type="GO" id="GO:1990077">
    <property type="term" value="C:primosome complex"/>
    <property type="evidence" value="ECO:0007669"/>
    <property type="project" value="UniProtKB-UniRule"/>
</dbReference>
<dbReference type="GO" id="GO:0008270">
    <property type="term" value="F:zinc ion binding"/>
    <property type="evidence" value="ECO:0007669"/>
    <property type="project" value="UniProtKB-UniRule"/>
</dbReference>
<dbReference type="AlphaFoldDB" id="A0A4Y1X0U1"/>
<dbReference type="EMBL" id="AP019736">
    <property type="protein sequence ID" value="BBL06760.1"/>
    <property type="molecule type" value="Genomic_DNA"/>
</dbReference>
<dbReference type="NCBIfam" id="TIGR00595">
    <property type="entry name" value="priA"/>
    <property type="match status" value="1"/>
</dbReference>
<keyword evidence="2 12" id="KW-0235">DNA replication</keyword>
<evidence type="ECO:0000313" key="16">
    <source>
        <dbReference type="Proteomes" id="UP000319374"/>
    </source>
</evidence>
<dbReference type="Gene3D" id="3.40.1440.60">
    <property type="entry name" value="PriA, 3(prime) DNA-binding domain"/>
    <property type="match status" value="1"/>
</dbReference>
<feature type="binding site" evidence="12">
    <location>
        <position position="490"/>
    </location>
    <ligand>
        <name>Zn(2+)</name>
        <dbReference type="ChEBI" id="CHEBI:29105"/>
        <label>2</label>
    </ligand>
</feature>
<dbReference type="Pfam" id="PF00271">
    <property type="entry name" value="Helicase_C"/>
    <property type="match status" value="1"/>
</dbReference>
<comment type="catalytic activity">
    <reaction evidence="12">
        <text>Couples ATP hydrolysis with the unwinding of duplex DNA by translocating in the 3'-5' direction.</text>
        <dbReference type="EC" id="5.6.2.4"/>
    </reaction>
</comment>
<dbReference type="Gene3D" id="3.40.50.300">
    <property type="entry name" value="P-loop containing nucleotide triphosphate hydrolases"/>
    <property type="match status" value="2"/>
</dbReference>
<dbReference type="InterPro" id="IPR006935">
    <property type="entry name" value="Helicase/UvrB_N"/>
</dbReference>